<name>A0A8G2EXX8_9PROT</name>
<comment type="similarity">
    <text evidence="6">Belongs to the peptidase M48 family.</text>
</comment>
<dbReference type="GO" id="GO:0004222">
    <property type="term" value="F:metalloendopeptidase activity"/>
    <property type="evidence" value="ECO:0007669"/>
    <property type="project" value="InterPro"/>
</dbReference>
<proteinExistence type="inferred from homology"/>
<dbReference type="InterPro" id="IPR001915">
    <property type="entry name" value="Peptidase_M48"/>
</dbReference>
<sequence length="356" mass="39217">MTAPRASALVLCAMLTSVLPIGTAAADPSDPGENNRVTTREIGRDRLFAVFDSHYGEIKARPEAMRQRLTADRRAMEKEGHVFLKASKGNAFLNDLVSQCLTKVGPRPNLPFQVNMVASWDKEGKPAKAILANRSGLILISVATLQSVKHVDEIAFLLAHEYGHVAMQHPRSPQEYEKMLDDDASDGAKLSAQAIAALAGEGIGKNMLLRRHEDHADFYGFDAMRACSYNHTAANQVLQSIGDWDLEKGIFERQKELEGEMSSKENVEKGGLGSIFTGLGKAFALGAEAITHGETKDTRPSADRRQLLNFYDQEYYGGAVKFDFPAFRSRNAKWTAYKETSEWRSLVSKYGGSSGR</sequence>
<evidence type="ECO:0000256" key="5">
    <source>
        <dbReference type="ARBA" id="ARBA00023049"/>
    </source>
</evidence>
<keyword evidence="10" id="KW-1185">Reference proteome</keyword>
<dbReference type="Proteomes" id="UP000198615">
    <property type="component" value="Unassembled WGS sequence"/>
</dbReference>
<feature type="signal peptide" evidence="7">
    <location>
        <begin position="1"/>
        <end position="26"/>
    </location>
</feature>
<keyword evidence="1 6" id="KW-0645">Protease</keyword>
<feature type="domain" description="Peptidase M48" evidence="8">
    <location>
        <begin position="111"/>
        <end position="258"/>
    </location>
</feature>
<gene>
    <name evidence="9" type="ORF">SAMN05660686_01164</name>
</gene>
<dbReference type="GO" id="GO:0006508">
    <property type="term" value="P:proteolysis"/>
    <property type="evidence" value="ECO:0007669"/>
    <property type="project" value="UniProtKB-KW"/>
</dbReference>
<evidence type="ECO:0000256" key="2">
    <source>
        <dbReference type="ARBA" id="ARBA00022723"/>
    </source>
</evidence>
<keyword evidence="3 6" id="KW-0378">Hydrolase</keyword>
<comment type="cofactor">
    <cofactor evidence="6">
        <name>Zn(2+)</name>
        <dbReference type="ChEBI" id="CHEBI:29105"/>
    </cofactor>
    <text evidence="6">Binds 1 zinc ion per subunit.</text>
</comment>
<evidence type="ECO:0000259" key="8">
    <source>
        <dbReference type="Pfam" id="PF01435"/>
    </source>
</evidence>
<evidence type="ECO:0000256" key="7">
    <source>
        <dbReference type="SAM" id="SignalP"/>
    </source>
</evidence>
<keyword evidence="4 6" id="KW-0862">Zinc</keyword>
<accession>A0A8G2EXX8</accession>
<protein>
    <submittedName>
        <fullName evidence="9">Peptidase family M48</fullName>
    </submittedName>
</protein>
<dbReference type="GO" id="GO:0046872">
    <property type="term" value="F:metal ion binding"/>
    <property type="evidence" value="ECO:0007669"/>
    <property type="project" value="UniProtKB-KW"/>
</dbReference>
<organism evidence="9 10">
    <name type="scientific">Thalassobaculum litoreum DSM 18839</name>
    <dbReference type="NCBI Taxonomy" id="1123362"/>
    <lineage>
        <taxon>Bacteria</taxon>
        <taxon>Pseudomonadati</taxon>
        <taxon>Pseudomonadota</taxon>
        <taxon>Alphaproteobacteria</taxon>
        <taxon>Rhodospirillales</taxon>
        <taxon>Thalassobaculaceae</taxon>
        <taxon>Thalassobaculum</taxon>
    </lineage>
</organism>
<evidence type="ECO:0000313" key="10">
    <source>
        <dbReference type="Proteomes" id="UP000198615"/>
    </source>
</evidence>
<reference evidence="9 10" key="1">
    <citation type="submission" date="2016-10" db="EMBL/GenBank/DDBJ databases">
        <authorList>
            <person name="Varghese N."/>
            <person name="Submissions S."/>
        </authorList>
    </citation>
    <scope>NUCLEOTIDE SEQUENCE [LARGE SCALE GENOMIC DNA]</scope>
    <source>
        <strain evidence="9 10">DSM 18839</strain>
    </source>
</reference>
<evidence type="ECO:0000256" key="4">
    <source>
        <dbReference type="ARBA" id="ARBA00022833"/>
    </source>
</evidence>
<feature type="chain" id="PRO_5034765037" evidence="7">
    <location>
        <begin position="27"/>
        <end position="356"/>
    </location>
</feature>
<comment type="caution">
    <text evidence="9">The sequence shown here is derived from an EMBL/GenBank/DDBJ whole genome shotgun (WGS) entry which is preliminary data.</text>
</comment>
<keyword evidence="7" id="KW-0732">Signal</keyword>
<evidence type="ECO:0000256" key="1">
    <source>
        <dbReference type="ARBA" id="ARBA00022670"/>
    </source>
</evidence>
<dbReference type="Pfam" id="PF01435">
    <property type="entry name" value="Peptidase_M48"/>
    <property type="match status" value="1"/>
</dbReference>
<evidence type="ECO:0000313" key="9">
    <source>
        <dbReference type="EMBL" id="SDF39955.1"/>
    </source>
</evidence>
<evidence type="ECO:0000256" key="3">
    <source>
        <dbReference type="ARBA" id="ARBA00022801"/>
    </source>
</evidence>
<keyword evidence="2" id="KW-0479">Metal-binding</keyword>
<dbReference type="EMBL" id="FNBW01000003">
    <property type="protein sequence ID" value="SDF39955.1"/>
    <property type="molecule type" value="Genomic_DNA"/>
</dbReference>
<keyword evidence="5 6" id="KW-0482">Metalloprotease</keyword>
<dbReference type="AlphaFoldDB" id="A0A8G2EXX8"/>
<evidence type="ECO:0000256" key="6">
    <source>
        <dbReference type="RuleBase" id="RU003983"/>
    </source>
</evidence>